<dbReference type="InterPro" id="IPR010095">
    <property type="entry name" value="Cas12f1-like_TNB"/>
</dbReference>
<evidence type="ECO:0000256" key="1">
    <source>
        <dbReference type="ARBA" id="ARBA00008761"/>
    </source>
</evidence>
<evidence type="ECO:0000256" key="7">
    <source>
        <dbReference type="ARBA" id="ARBA00023172"/>
    </source>
</evidence>
<dbReference type="InterPro" id="IPR051399">
    <property type="entry name" value="RNA-guided_DNA_endo/Transpos"/>
</dbReference>
<evidence type="ECO:0000256" key="3">
    <source>
        <dbReference type="ARBA" id="ARBA00022578"/>
    </source>
</evidence>
<evidence type="ECO:0000313" key="12">
    <source>
        <dbReference type="Proteomes" id="UP000239936"/>
    </source>
</evidence>
<reference evidence="11 12" key="1">
    <citation type="submission" date="2018-01" db="EMBL/GenBank/DDBJ databases">
        <title>The complete genome sequence of Chromatium okenii LaCa, a purple sulfur bacterium with a turbulent life.</title>
        <authorList>
            <person name="Luedin S.M."/>
            <person name="Liechti N."/>
            <person name="Storelli N."/>
            <person name="Danza F."/>
            <person name="Wittwer M."/>
            <person name="Pothier J.F."/>
            <person name="Tonolla M.A."/>
        </authorList>
    </citation>
    <scope>NUCLEOTIDE SEQUENCE [LARGE SCALE GENOMIC DNA]</scope>
    <source>
        <strain evidence="11 12">LaCa</strain>
    </source>
</reference>
<name>A0A2S7XQ32_9GAMM</name>
<proteinExistence type="inferred from homology"/>
<dbReference type="PANTHER" id="PTHR30405">
    <property type="entry name" value="TRANSPOSASE"/>
    <property type="match status" value="1"/>
</dbReference>
<keyword evidence="6" id="KW-0238">DNA-binding</keyword>
<evidence type="ECO:0000259" key="10">
    <source>
        <dbReference type="Pfam" id="PF12323"/>
    </source>
</evidence>
<dbReference type="OrthoDB" id="6917293at2"/>
<dbReference type="InterPro" id="IPR021027">
    <property type="entry name" value="Transposase_put_HTH"/>
</dbReference>
<protein>
    <submittedName>
        <fullName evidence="11">Transposase</fullName>
    </submittedName>
</protein>
<dbReference type="Pfam" id="PF12323">
    <property type="entry name" value="HTH_OrfB_IS605"/>
    <property type="match status" value="1"/>
</dbReference>
<evidence type="ECO:0000259" key="9">
    <source>
        <dbReference type="Pfam" id="PF07282"/>
    </source>
</evidence>
<dbReference type="NCBIfam" id="NF040570">
    <property type="entry name" value="guided_TnpB"/>
    <property type="match status" value="1"/>
</dbReference>
<organism evidence="11 12">
    <name type="scientific">Chromatium okenii</name>
    <dbReference type="NCBI Taxonomy" id="61644"/>
    <lineage>
        <taxon>Bacteria</taxon>
        <taxon>Pseudomonadati</taxon>
        <taxon>Pseudomonadota</taxon>
        <taxon>Gammaproteobacteria</taxon>
        <taxon>Chromatiales</taxon>
        <taxon>Chromatiaceae</taxon>
        <taxon>Chromatium</taxon>
    </lineage>
</organism>
<feature type="domain" description="Cas12f1-like TNB" evidence="9">
    <location>
        <begin position="289"/>
        <end position="355"/>
    </location>
</feature>
<dbReference type="AlphaFoldDB" id="A0A2S7XQ32"/>
<gene>
    <name evidence="11" type="ORF">CXB77_15370</name>
</gene>
<sequence>MLLAHKIELRPTPEQMVYLDKACGSKRHCYNQLLAHFSKPENKWSKNEAYQYYINVLRKEFEWYNEVSSRVTRNAIDDLDTAFKHFFRRVKAKQKAGFPRFKKKDVKDSFALREPSKFTVSGRQLRIEKLKTKIELRQPLRFQGIAKQVTISKRAGKYFASILIETEDYNPHDVDRQPSIGVDFGIKALAILSTGKVFPAHQKLKASLKKLAKLQRNLAKKVKNSNRRAKAKLKIQKLHFRITRQRQALLHEISDYLTETFDVITIEDLNVKGMVKNRKLSRAISDAGFGYLRQMIEYKAKLRNCVVVVANRFFPSSKTCSCCGKVKTNLSLADRTFTCECGFSADRDLNAALNLNQYGLDTLQPDLKCTPEQS</sequence>
<comment type="caution">
    <text evidence="11">The sequence shown here is derived from an EMBL/GenBank/DDBJ whole genome shotgun (WGS) entry which is preliminary data.</text>
</comment>
<accession>A0A2S7XQ32</accession>
<keyword evidence="3" id="KW-0815">Transposition</keyword>
<evidence type="ECO:0000256" key="5">
    <source>
        <dbReference type="ARBA" id="ARBA00022833"/>
    </source>
</evidence>
<evidence type="ECO:0000313" key="11">
    <source>
        <dbReference type="EMBL" id="PQJ95532.1"/>
    </source>
</evidence>
<comment type="similarity">
    <text evidence="1">In the C-terminal section; belongs to the transposase 35 family.</text>
</comment>
<evidence type="ECO:0000256" key="2">
    <source>
        <dbReference type="ARBA" id="ARBA00011044"/>
    </source>
</evidence>
<dbReference type="RefSeq" id="WP_105074554.1">
    <property type="nucleotide sequence ID" value="NZ_PPGH01000037.1"/>
</dbReference>
<evidence type="ECO:0000256" key="4">
    <source>
        <dbReference type="ARBA" id="ARBA00022723"/>
    </source>
</evidence>
<dbReference type="GO" id="GO:0003677">
    <property type="term" value="F:DNA binding"/>
    <property type="evidence" value="ECO:0007669"/>
    <property type="project" value="UniProtKB-KW"/>
</dbReference>
<keyword evidence="7" id="KW-0233">DNA recombination</keyword>
<dbReference type="Proteomes" id="UP000239936">
    <property type="component" value="Unassembled WGS sequence"/>
</dbReference>
<evidence type="ECO:0000259" key="8">
    <source>
        <dbReference type="Pfam" id="PF01385"/>
    </source>
</evidence>
<dbReference type="GO" id="GO:0006310">
    <property type="term" value="P:DNA recombination"/>
    <property type="evidence" value="ECO:0007669"/>
    <property type="project" value="UniProtKB-KW"/>
</dbReference>
<dbReference type="InterPro" id="IPR001959">
    <property type="entry name" value="Transposase"/>
</dbReference>
<dbReference type="EMBL" id="PPGH01000037">
    <property type="protein sequence ID" value="PQJ95532.1"/>
    <property type="molecule type" value="Genomic_DNA"/>
</dbReference>
<dbReference type="PANTHER" id="PTHR30405:SF25">
    <property type="entry name" value="RNA-GUIDED DNA ENDONUCLEASE INSQ-RELATED"/>
    <property type="match status" value="1"/>
</dbReference>
<keyword evidence="12" id="KW-1185">Reference proteome</keyword>
<dbReference type="GO" id="GO:0046872">
    <property type="term" value="F:metal ion binding"/>
    <property type="evidence" value="ECO:0007669"/>
    <property type="project" value="UniProtKB-KW"/>
</dbReference>
<feature type="domain" description="Transposase putative helix-turn-helix" evidence="10">
    <location>
        <begin position="1"/>
        <end position="35"/>
    </location>
</feature>
<keyword evidence="4" id="KW-0479">Metal-binding</keyword>
<dbReference type="GO" id="GO:0032196">
    <property type="term" value="P:transposition"/>
    <property type="evidence" value="ECO:0007669"/>
    <property type="project" value="UniProtKB-KW"/>
</dbReference>
<dbReference type="Pfam" id="PF01385">
    <property type="entry name" value="OrfB_IS605"/>
    <property type="match status" value="1"/>
</dbReference>
<dbReference type="Pfam" id="PF07282">
    <property type="entry name" value="Cas12f1-like_TNB"/>
    <property type="match status" value="1"/>
</dbReference>
<keyword evidence="5" id="KW-0862">Zinc</keyword>
<evidence type="ECO:0000256" key="6">
    <source>
        <dbReference type="ARBA" id="ARBA00023125"/>
    </source>
</evidence>
<feature type="domain" description="Probable transposase IS891/IS1136/IS1341" evidence="8">
    <location>
        <begin position="165"/>
        <end position="278"/>
    </location>
</feature>
<comment type="similarity">
    <text evidence="2">In the N-terminal section; belongs to the transposase 2 family.</text>
</comment>